<keyword evidence="2" id="KW-0805">Transcription regulation</keyword>
<accession>A0A6I8LN32</accession>
<dbReference type="Proteomes" id="UP000399805">
    <property type="component" value="Unassembled WGS sequence"/>
</dbReference>
<dbReference type="GO" id="GO:0003677">
    <property type="term" value="F:DNA binding"/>
    <property type="evidence" value="ECO:0007669"/>
    <property type="project" value="UniProtKB-KW"/>
</dbReference>
<keyword evidence="7" id="KW-1185">Reference proteome</keyword>
<keyword evidence="4" id="KW-0804">Transcription</keyword>
<dbReference type="Pfam" id="PF00126">
    <property type="entry name" value="HTH_1"/>
    <property type="match status" value="1"/>
</dbReference>
<dbReference type="RefSeq" id="WP_155543398.1">
    <property type="nucleotide sequence ID" value="NZ_CABVGP010000001.1"/>
</dbReference>
<dbReference type="Pfam" id="PF03466">
    <property type="entry name" value="LysR_substrate"/>
    <property type="match status" value="1"/>
</dbReference>
<dbReference type="Gene3D" id="1.10.10.10">
    <property type="entry name" value="Winged helix-like DNA-binding domain superfamily/Winged helix DNA-binding domain"/>
    <property type="match status" value="1"/>
</dbReference>
<dbReference type="InterPro" id="IPR036390">
    <property type="entry name" value="WH_DNA-bd_sf"/>
</dbReference>
<reference evidence="6 7" key="1">
    <citation type="submission" date="2019-09" db="EMBL/GenBank/DDBJ databases">
        <authorList>
            <person name="Leyn A S."/>
        </authorList>
    </citation>
    <scope>NUCLEOTIDE SEQUENCE [LARGE SCALE GENOMIC DNA]</scope>
    <source>
        <strain evidence="6">AA231_1</strain>
    </source>
</reference>
<evidence type="ECO:0000313" key="6">
    <source>
        <dbReference type="EMBL" id="VVJ18392.1"/>
    </source>
</evidence>
<name>A0A6I8LN32_9PSEU</name>
<dbReference type="InterPro" id="IPR036388">
    <property type="entry name" value="WH-like_DNA-bd_sf"/>
</dbReference>
<gene>
    <name evidence="6" type="ORF">AA23TX_03413</name>
</gene>
<comment type="similarity">
    <text evidence="1">Belongs to the LysR transcriptional regulatory family.</text>
</comment>
<dbReference type="Gene3D" id="3.40.190.10">
    <property type="entry name" value="Periplasmic binding protein-like II"/>
    <property type="match status" value="2"/>
</dbReference>
<dbReference type="PANTHER" id="PTHR30346:SF0">
    <property type="entry name" value="HCA OPERON TRANSCRIPTIONAL ACTIVATOR HCAR"/>
    <property type="match status" value="1"/>
</dbReference>
<evidence type="ECO:0000256" key="3">
    <source>
        <dbReference type="ARBA" id="ARBA00023125"/>
    </source>
</evidence>
<dbReference type="PANTHER" id="PTHR30346">
    <property type="entry name" value="TRANSCRIPTIONAL DUAL REGULATOR HCAR-RELATED"/>
    <property type="match status" value="1"/>
</dbReference>
<protein>
    <submittedName>
        <fullName evidence="6">Transcriptional regulator</fullName>
    </submittedName>
</protein>
<dbReference type="GO" id="GO:0032993">
    <property type="term" value="C:protein-DNA complex"/>
    <property type="evidence" value="ECO:0007669"/>
    <property type="project" value="TreeGrafter"/>
</dbReference>
<evidence type="ECO:0000256" key="1">
    <source>
        <dbReference type="ARBA" id="ARBA00009437"/>
    </source>
</evidence>
<sequence length="304" mass="33032">MDVHVRDLRYFVAVAEELSFTRAAHRLFIAQPSLSKQIRRLETSLQVALFERDHRAVALTAAGAALLPQAQRIIEQWAVAQSAVFDAVTAQHTTLKVGFHTRIGRGLIPHVTARMATSLPGWKLLFRQVPWSDPTVGLSSGEVDVAIAWLPIPDDGEYSWKVVASEERWVALPAGHRLAPRTVVPLGELADEPFVALPRSAGPLREFWLGNDQRPAPARVVAEAETAEESLEAVASGLGVVLLSAGNAEIYQRDDIVYRPVTGLSPCELAVAWRAKDDRRAVHVVVEACTRCLCGESGTASSAG</sequence>
<dbReference type="SUPFAM" id="SSF46785">
    <property type="entry name" value="Winged helix' DNA-binding domain"/>
    <property type="match status" value="1"/>
</dbReference>
<proteinExistence type="inferred from homology"/>
<evidence type="ECO:0000256" key="2">
    <source>
        <dbReference type="ARBA" id="ARBA00023015"/>
    </source>
</evidence>
<dbReference type="SUPFAM" id="SSF53850">
    <property type="entry name" value="Periplasmic binding protein-like II"/>
    <property type="match status" value="1"/>
</dbReference>
<dbReference type="CDD" id="cd08414">
    <property type="entry name" value="PBP2_LTTR_aromatics_like"/>
    <property type="match status" value="1"/>
</dbReference>
<dbReference type="PROSITE" id="PS50931">
    <property type="entry name" value="HTH_LYSR"/>
    <property type="match status" value="1"/>
</dbReference>
<dbReference type="GO" id="GO:0003700">
    <property type="term" value="F:DNA-binding transcription factor activity"/>
    <property type="evidence" value="ECO:0007669"/>
    <property type="project" value="InterPro"/>
</dbReference>
<evidence type="ECO:0000313" key="7">
    <source>
        <dbReference type="Proteomes" id="UP000399805"/>
    </source>
</evidence>
<evidence type="ECO:0000259" key="5">
    <source>
        <dbReference type="PROSITE" id="PS50931"/>
    </source>
</evidence>
<keyword evidence="3" id="KW-0238">DNA-binding</keyword>
<dbReference type="FunFam" id="1.10.10.10:FF:000001">
    <property type="entry name" value="LysR family transcriptional regulator"/>
    <property type="match status" value="1"/>
</dbReference>
<dbReference type="EMBL" id="CABVGP010000001">
    <property type="protein sequence ID" value="VVJ18392.1"/>
    <property type="molecule type" value="Genomic_DNA"/>
</dbReference>
<dbReference type="PRINTS" id="PR00039">
    <property type="entry name" value="HTHLYSR"/>
</dbReference>
<dbReference type="InterPro" id="IPR000847">
    <property type="entry name" value="LysR_HTH_N"/>
</dbReference>
<dbReference type="AlphaFoldDB" id="A0A6I8LN32"/>
<feature type="domain" description="HTH lysR-type" evidence="5">
    <location>
        <begin position="1"/>
        <end position="60"/>
    </location>
</feature>
<evidence type="ECO:0000256" key="4">
    <source>
        <dbReference type="ARBA" id="ARBA00023163"/>
    </source>
</evidence>
<organism evidence="6 7">
    <name type="scientific">Amycolatopsis camponoti</name>
    <dbReference type="NCBI Taxonomy" id="2606593"/>
    <lineage>
        <taxon>Bacteria</taxon>
        <taxon>Bacillati</taxon>
        <taxon>Actinomycetota</taxon>
        <taxon>Actinomycetes</taxon>
        <taxon>Pseudonocardiales</taxon>
        <taxon>Pseudonocardiaceae</taxon>
        <taxon>Amycolatopsis</taxon>
    </lineage>
</organism>
<dbReference type="InterPro" id="IPR005119">
    <property type="entry name" value="LysR_subst-bd"/>
</dbReference>